<evidence type="ECO:0000313" key="10">
    <source>
        <dbReference type="Proteomes" id="UP000002872"/>
    </source>
</evidence>
<dbReference type="GO" id="GO:0001006">
    <property type="term" value="F:RNA polymerase III type 3 promoter sequence-specific DNA binding"/>
    <property type="evidence" value="ECO:0007669"/>
    <property type="project" value="TreeGrafter"/>
</dbReference>
<evidence type="ECO:0000256" key="2">
    <source>
        <dbReference type="ARBA" id="ARBA00023125"/>
    </source>
</evidence>
<keyword evidence="2" id="KW-0238">DNA-binding</keyword>
<dbReference type="InterPro" id="IPR017930">
    <property type="entry name" value="Myb_dom"/>
</dbReference>
<dbReference type="PROSITE" id="PS51293">
    <property type="entry name" value="SANT"/>
    <property type="match status" value="1"/>
</dbReference>
<dbReference type="Proteomes" id="UP000002872">
    <property type="component" value="Unassembled WGS sequence"/>
</dbReference>
<dbReference type="GO" id="GO:0042795">
    <property type="term" value="P:snRNA transcription by RNA polymerase II"/>
    <property type="evidence" value="ECO:0007669"/>
    <property type="project" value="TreeGrafter"/>
</dbReference>
<feature type="domain" description="Myb-like" evidence="6">
    <location>
        <begin position="238"/>
        <end position="289"/>
    </location>
</feature>
<evidence type="ECO:0000256" key="4">
    <source>
        <dbReference type="ARBA" id="ARBA00023242"/>
    </source>
</evidence>
<dbReference type="PROSITE" id="PS51294">
    <property type="entry name" value="HTH_MYB"/>
    <property type="match status" value="3"/>
</dbReference>
<evidence type="ECO:0000256" key="5">
    <source>
        <dbReference type="SAM" id="MobiDB-lite"/>
    </source>
</evidence>
<keyword evidence="10" id="KW-1185">Reference proteome</keyword>
<keyword evidence="1" id="KW-0805">Transcription regulation</keyword>
<dbReference type="PROSITE" id="PS50090">
    <property type="entry name" value="MYB_LIKE"/>
    <property type="match status" value="3"/>
</dbReference>
<dbReference type="AlphaFoldDB" id="I3EHA4"/>
<dbReference type="SMART" id="SM00717">
    <property type="entry name" value="SANT"/>
    <property type="match status" value="3"/>
</dbReference>
<dbReference type="InterPro" id="IPR017884">
    <property type="entry name" value="SANT_dom"/>
</dbReference>
<evidence type="ECO:0000259" key="7">
    <source>
        <dbReference type="PROSITE" id="PS51293"/>
    </source>
</evidence>
<dbReference type="STRING" id="935791.I3EHA4"/>
<keyword evidence="3" id="KW-0804">Transcription</keyword>
<feature type="domain" description="HTH myb-type" evidence="8">
    <location>
        <begin position="297"/>
        <end position="345"/>
    </location>
</feature>
<dbReference type="Gene3D" id="1.10.10.60">
    <property type="entry name" value="Homeodomain-like"/>
    <property type="match status" value="3"/>
</dbReference>
<dbReference type="VEuPathDB" id="MicrosporidiaDB:NEQG_01291"/>
<feature type="domain" description="SANT" evidence="7">
    <location>
        <begin position="245"/>
        <end position="295"/>
    </location>
</feature>
<evidence type="ECO:0000259" key="6">
    <source>
        <dbReference type="PROSITE" id="PS50090"/>
    </source>
</evidence>
<feature type="domain" description="Myb-like" evidence="6">
    <location>
        <begin position="290"/>
        <end position="341"/>
    </location>
</feature>
<sequence>MDEDLLLSFSDGTSSGLEETAILKMNREMQNKLHEEYLDIMSKLDVLVILRKQLAEHKKKTKKKRLPSGLKKPVHQHLTGHADLETNRPTEGDNILSQINAYFIAEKVFLPDVKHSVWPIVSKHIGRPVIECMELWYHPRNPAYRQDKFQPEEDKEIKKNKENWEETCKTVRRAPISVYSRYLELEGSKPTSQWTEEEDLKLTQLVQSEGKKSWTEIATDFENKTAKQCMYRYKRVLNPIIKHGKWSKKEDEALLEGVRMHKKGNWKEVCKYVPSRTQFQCRERFVYYLDPARNNSPWTPEEDEKLLKAINDSKKPVWSKVAKELAGRTDRQCRIRYFQINRNNSNSPEATE</sequence>
<dbReference type="GO" id="GO:0000978">
    <property type="term" value="F:RNA polymerase II cis-regulatory region sequence-specific DNA binding"/>
    <property type="evidence" value="ECO:0007669"/>
    <property type="project" value="TreeGrafter"/>
</dbReference>
<dbReference type="CDD" id="cd00167">
    <property type="entry name" value="SANT"/>
    <property type="match status" value="3"/>
</dbReference>
<proteinExistence type="predicted"/>
<protein>
    <recommendedName>
        <fullName evidence="11">snRNA-activating protein complex subunit 4</fullName>
    </recommendedName>
</protein>
<evidence type="ECO:0000313" key="9">
    <source>
        <dbReference type="EMBL" id="EIJ88601.1"/>
    </source>
</evidence>
<dbReference type="GO" id="GO:0042796">
    <property type="term" value="P:snRNA transcription by RNA polymerase III"/>
    <property type="evidence" value="ECO:0007669"/>
    <property type="project" value="TreeGrafter"/>
</dbReference>
<feature type="domain" description="Myb-like" evidence="6">
    <location>
        <begin position="192"/>
        <end position="237"/>
    </location>
</feature>
<dbReference type="OrthoDB" id="2143914at2759"/>
<dbReference type="InterPro" id="IPR051575">
    <property type="entry name" value="Myb-like_DNA-bd"/>
</dbReference>
<dbReference type="InterPro" id="IPR001005">
    <property type="entry name" value="SANT/Myb"/>
</dbReference>
<dbReference type="PANTHER" id="PTHR46621:SF1">
    <property type="entry name" value="SNRNA-ACTIVATING PROTEIN COMPLEX SUBUNIT 4"/>
    <property type="match status" value="1"/>
</dbReference>
<name>I3EHA4_NEMP3</name>
<keyword evidence="4" id="KW-0539">Nucleus</keyword>
<feature type="domain" description="HTH myb-type" evidence="8">
    <location>
        <begin position="238"/>
        <end position="293"/>
    </location>
</feature>
<evidence type="ECO:0000256" key="1">
    <source>
        <dbReference type="ARBA" id="ARBA00023015"/>
    </source>
</evidence>
<evidence type="ECO:0000259" key="8">
    <source>
        <dbReference type="PROSITE" id="PS51294"/>
    </source>
</evidence>
<dbReference type="GO" id="GO:0019185">
    <property type="term" value="C:snRNA-activating protein complex"/>
    <property type="evidence" value="ECO:0007669"/>
    <property type="project" value="TreeGrafter"/>
</dbReference>
<gene>
    <name evidence="9" type="ORF">NEQG_01291</name>
</gene>
<dbReference type="Pfam" id="PF13921">
    <property type="entry name" value="Myb_DNA-bind_6"/>
    <property type="match status" value="1"/>
</dbReference>
<organism evidence="9 10">
    <name type="scientific">Nematocida parisii (strain ERTm3)</name>
    <name type="common">Nematode killer fungus</name>
    <dbReference type="NCBI Taxonomy" id="935791"/>
    <lineage>
        <taxon>Eukaryota</taxon>
        <taxon>Fungi</taxon>
        <taxon>Fungi incertae sedis</taxon>
        <taxon>Microsporidia</taxon>
        <taxon>Nematocida</taxon>
    </lineage>
</organism>
<feature type="compositionally biased region" description="Basic and acidic residues" evidence="5">
    <location>
        <begin position="80"/>
        <end position="89"/>
    </location>
</feature>
<dbReference type="PANTHER" id="PTHR46621">
    <property type="entry name" value="SNRNA-ACTIVATING PROTEIN COMPLEX SUBUNIT 4"/>
    <property type="match status" value="1"/>
</dbReference>
<dbReference type="OMA" id="RQCRIRY"/>
<dbReference type="InParanoid" id="I3EHA4"/>
<dbReference type="HOGENOM" id="CLU_787756_0_0_1"/>
<feature type="region of interest" description="Disordered" evidence="5">
    <location>
        <begin position="59"/>
        <end position="89"/>
    </location>
</feature>
<dbReference type="InterPro" id="IPR009057">
    <property type="entry name" value="Homeodomain-like_sf"/>
</dbReference>
<accession>I3EHA4</accession>
<feature type="domain" description="HTH myb-type" evidence="8">
    <location>
        <begin position="194"/>
        <end position="237"/>
    </location>
</feature>
<dbReference type="EMBL" id="GL870878">
    <property type="protein sequence ID" value="EIJ88601.1"/>
    <property type="molecule type" value="Genomic_DNA"/>
</dbReference>
<evidence type="ECO:0000256" key="3">
    <source>
        <dbReference type="ARBA" id="ARBA00023163"/>
    </source>
</evidence>
<dbReference type="SUPFAM" id="SSF46689">
    <property type="entry name" value="Homeodomain-like"/>
    <property type="match status" value="2"/>
</dbReference>
<dbReference type="Pfam" id="PF00249">
    <property type="entry name" value="Myb_DNA-binding"/>
    <property type="match status" value="1"/>
</dbReference>
<reference evidence="9" key="1">
    <citation type="submission" date="2011-01" db="EMBL/GenBank/DDBJ databases">
        <title>The Genome Sequence of Nematocida parisii strain ERTm3.</title>
        <authorList>
            <consortium name="The Broad Institute Genome Sequencing Platform"/>
            <consortium name="The Broad Institute Genome Sequencing Center for Infectious Disease"/>
            <person name="Cuomo C."/>
            <person name="Troemel E."/>
            <person name="Young S.K."/>
            <person name="Zeng Q."/>
            <person name="Gargeya S."/>
            <person name="Fitzgerald M."/>
            <person name="Haas B."/>
            <person name="Abouelleil A."/>
            <person name="Alvarado L."/>
            <person name="Arachchi H.M."/>
            <person name="Berlin A."/>
            <person name="Chapman S.B."/>
            <person name="Gearin G."/>
            <person name="Goldberg J."/>
            <person name="Griggs A."/>
            <person name="Gujja S."/>
            <person name="Hansen M."/>
            <person name="Heiman D."/>
            <person name="Howarth C."/>
            <person name="Larimer J."/>
            <person name="Lui A."/>
            <person name="MacDonald P.J.P."/>
            <person name="McCowen C."/>
            <person name="Montmayeur A."/>
            <person name="Murphy C."/>
            <person name="Neiman D."/>
            <person name="Pearson M."/>
            <person name="Priest M."/>
            <person name="Roberts A."/>
            <person name="Saif S."/>
            <person name="Shea T."/>
            <person name="Sisk P."/>
            <person name="Stolte C."/>
            <person name="Sykes S."/>
            <person name="Wortman J."/>
            <person name="Nusbaum C."/>
            <person name="Birren B."/>
        </authorList>
    </citation>
    <scope>NUCLEOTIDE SEQUENCE</scope>
    <source>
        <strain evidence="9">ERTm3</strain>
    </source>
</reference>
<evidence type="ECO:0008006" key="11">
    <source>
        <dbReference type="Google" id="ProtNLM"/>
    </source>
</evidence>